<reference evidence="1 2" key="1">
    <citation type="submission" date="2020-02" db="EMBL/GenBank/DDBJ databases">
        <title>Draft genome sequence of Haematococcus lacustris strain NIES-144.</title>
        <authorList>
            <person name="Morimoto D."/>
            <person name="Nakagawa S."/>
            <person name="Yoshida T."/>
            <person name="Sawayama S."/>
        </authorList>
    </citation>
    <scope>NUCLEOTIDE SEQUENCE [LARGE SCALE GENOMIC DNA]</scope>
    <source>
        <strain evidence="1 2">NIES-144</strain>
    </source>
</reference>
<gene>
    <name evidence="1" type="ORF">HaLaN_19639</name>
</gene>
<proteinExistence type="predicted"/>
<keyword evidence="2" id="KW-1185">Reference proteome</keyword>
<protein>
    <submittedName>
        <fullName evidence="1">Uncharacterized protein</fullName>
    </submittedName>
</protein>
<evidence type="ECO:0000313" key="2">
    <source>
        <dbReference type="Proteomes" id="UP000485058"/>
    </source>
</evidence>
<organism evidence="1 2">
    <name type="scientific">Haematococcus lacustris</name>
    <name type="common">Green alga</name>
    <name type="synonym">Haematococcus pluvialis</name>
    <dbReference type="NCBI Taxonomy" id="44745"/>
    <lineage>
        <taxon>Eukaryota</taxon>
        <taxon>Viridiplantae</taxon>
        <taxon>Chlorophyta</taxon>
        <taxon>core chlorophytes</taxon>
        <taxon>Chlorophyceae</taxon>
        <taxon>CS clade</taxon>
        <taxon>Chlamydomonadales</taxon>
        <taxon>Haematococcaceae</taxon>
        <taxon>Haematococcus</taxon>
    </lineage>
</organism>
<name>A0A699ZIT4_HAELA</name>
<comment type="caution">
    <text evidence="1">The sequence shown here is derived from an EMBL/GenBank/DDBJ whole genome shotgun (WGS) entry which is preliminary data.</text>
</comment>
<feature type="non-terminal residue" evidence="1">
    <location>
        <position position="87"/>
    </location>
</feature>
<dbReference type="EMBL" id="BLLF01001991">
    <property type="protein sequence ID" value="GFH22211.1"/>
    <property type="molecule type" value="Genomic_DNA"/>
</dbReference>
<evidence type="ECO:0000313" key="1">
    <source>
        <dbReference type="EMBL" id="GFH22211.1"/>
    </source>
</evidence>
<sequence length="87" mass="9353">MLFPHFFRALGAISSEARQDVIQMVSALGSRAVDLQYLSSIRLFPDKQFPYVLSKGDVGTVYSSGRPSNNPLLKASAAGVHVAQVAT</sequence>
<accession>A0A699ZIT4</accession>
<dbReference type="AlphaFoldDB" id="A0A699ZIT4"/>
<dbReference type="Proteomes" id="UP000485058">
    <property type="component" value="Unassembled WGS sequence"/>
</dbReference>
<feature type="non-terminal residue" evidence="1">
    <location>
        <position position="1"/>
    </location>
</feature>